<gene>
    <name evidence="3" type="ORF">SAMN05192530_106103</name>
</gene>
<sequence length="121" mass="11900">MLGKCLRSLVVLLSLVAVAAFAGHGTAMAMPGQMGMPGHHGAAGPHAAAHADGHADHAGQGAAKAGADGMSCCGKSCASLLPFPQPTQVAERLPVSDPVAVVTDARAGVLPPGLKRPPKVA</sequence>
<proteinExistence type="predicted"/>
<protein>
    <recommendedName>
        <fullName evidence="5">DUF2946 domain-containing protein</fullName>
    </recommendedName>
</protein>
<feature type="region of interest" description="Disordered" evidence="1">
    <location>
        <begin position="37"/>
        <end position="68"/>
    </location>
</feature>
<accession>A0A1H0JBS8</accession>
<evidence type="ECO:0000313" key="4">
    <source>
        <dbReference type="Proteomes" id="UP000198793"/>
    </source>
</evidence>
<keyword evidence="4" id="KW-1185">Reference proteome</keyword>
<evidence type="ECO:0000256" key="1">
    <source>
        <dbReference type="SAM" id="MobiDB-lite"/>
    </source>
</evidence>
<feature type="compositionally biased region" description="Low complexity" evidence="1">
    <location>
        <begin position="37"/>
        <end position="48"/>
    </location>
</feature>
<organism evidence="3 4">
    <name type="scientific">Aureimonas jatrophae</name>
    <dbReference type="NCBI Taxonomy" id="1166073"/>
    <lineage>
        <taxon>Bacteria</taxon>
        <taxon>Pseudomonadati</taxon>
        <taxon>Pseudomonadota</taxon>
        <taxon>Alphaproteobacteria</taxon>
        <taxon>Hyphomicrobiales</taxon>
        <taxon>Aurantimonadaceae</taxon>
        <taxon>Aureimonas</taxon>
    </lineage>
</organism>
<evidence type="ECO:0000313" key="3">
    <source>
        <dbReference type="EMBL" id="SDO41062.1"/>
    </source>
</evidence>
<reference evidence="3 4" key="1">
    <citation type="submission" date="2016-10" db="EMBL/GenBank/DDBJ databases">
        <authorList>
            <person name="de Groot N.N."/>
        </authorList>
    </citation>
    <scope>NUCLEOTIDE SEQUENCE [LARGE SCALE GENOMIC DNA]</scope>
    <source>
        <strain evidence="4">L7-484,KACC 16230,DSM 25025</strain>
    </source>
</reference>
<dbReference type="Proteomes" id="UP000198793">
    <property type="component" value="Unassembled WGS sequence"/>
</dbReference>
<feature type="chain" id="PRO_5011673167" description="DUF2946 domain-containing protein" evidence="2">
    <location>
        <begin position="23"/>
        <end position="121"/>
    </location>
</feature>
<keyword evidence="2" id="KW-0732">Signal</keyword>
<evidence type="ECO:0000256" key="2">
    <source>
        <dbReference type="SAM" id="SignalP"/>
    </source>
</evidence>
<feature type="signal peptide" evidence="2">
    <location>
        <begin position="1"/>
        <end position="22"/>
    </location>
</feature>
<name>A0A1H0JBS8_9HYPH</name>
<evidence type="ECO:0008006" key="5">
    <source>
        <dbReference type="Google" id="ProtNLM"/>
    </source>
</evidence>
<dbReference type="OrthoDB" id="7906720at2"/>
<dbReference type="EMBL" id="FNIT01000006">
    <property type="protein sequence ID" value="SDO41062.1"/>
    <property type="molecule type" value="Genomic_DNA"/>
</dbReference>
<feature type="compositionally biased region" description="Low complexity" evidence="1">
    <location>
        <begin position="58"/>
        <end position="68"/>
    </location>
</feature>
<dbReference type="AlphaFoldDB" id="A0A1H0JBS8"/>